<reference evidence="1 2" key="1">
    <citation type="submission" date="2020-02" db="EMBL/GenBank/DDBJ databases">
        <authorList>
            <person name="Ferguson B K."/>
        </authorList>
    </citation>
    <scope>NUCLEOTIDE SEQUENCE [LARGE SCALE GENOMIC DNA]</scope>
</reference>
<name>A0A6H5HIW9_9HEMI</name>
<sequence>MKVIKLQVSNTFRLAYNEFSKSWLSKETFQLGFLCSLPFLFLASFHSGQCDFFRIPRSTSSVFRFGTSEKDPQANKSAKDTPPDGGRFIFSRRFPFWQSVNNFGRYPTCNDAYQKADKNMYIDQDNLSKKKLKKLLQCNFCYREFREEITIVFKRRIMSWRHKHPVDPRVQRLSCTSSRKKCNQSADQAEQNAHAFKSNDSRVSCRWTRSVACRVVTFHPPVVTN</sequence>
<dbReference type="Proteomes" id="UP000479000">
    <property type="component" value="Unassembled WGS sequence"/>
</dbReference>
<proteinExistence type="predicted"/>
<evidence type="ECO:0000313" key="1">
    <source>
        <dbReference type="EMBL" id="CAB0017707.1"/>
    </source>
</evidence>
<protein>
    <submittedName>
        <fullName evidence="1">Uncharacterized protein</fullName>
    </submittedName>
</protein>
<dbReference type="AlphaFoldDB" id="A0A6H5HIW9"/>
<dbReference type="EMBL" id="CADCXU010031870">
    <property type="protein sequence ID" value="CAB0017707.1"/>
    <property type="molecule type" value="Genomic_DNA"/>
</dbReference>
<organism evidence="1 2">
    <name type="scientific">Nesidiocoris tenuis</name>
    <dbReference type="NCBI Taxonomy" id="355587"/>
    <lineage>
        <taxon>Eukaryota</taxon>
        <taxon>Metazoa</taxon>
        <taxon>Ecdysozoa</taxon>
        <taxon>Arthropoda</taxon>
        <taxon>Hexapoda</taxon>
        <taxon>Insecta</taxon>
        <taxon>Pterygota</taxon>
        <taxon>Neoptera</taxon>
        <taxon>Paraneoptera</taxon>
        <taxon>Hemiptera</taxon>
        <taxon>Heteroptera</taxon>
        <taxon>Panheteroptera</taxon>
        <taxon>Cimicomorpha</taxon>
        <taxon>Miridae</taxon>
        <taxon>Dicyphina</taxon>
        <taxon>Nesidiocoris</taxon>
    </lineage>
</organism>
<accession>A0A6H5HIW9</accession>
<evidence type="ECO:0000313" key="2">
    <source>
        <dbReference type="Proteomes" id="UP000479000"/>
    </source>
</evidence>
<keyword evidence="2" id="KW-1185">Reference proteome</keyword>
<gene>
    <name evidence="1" type="ORF">NTEN_LOCUS21663</name>
</gene>